<evidence type="ECO:0000256" key="1">
    <source>
        <dbReference type="SAM" id="Phobius"/>
    </source>
</evidence>
<evidence type="ECO:0000313" key="2">
    <source>
        <dbReference type="EnsemblMetazoa" id="Aqu2.1.10552_001"/>
    </source>
</evidence>
<organism evidence="2">
    <name type="scientific">Amphimedon queenslandica</name>
    <name type="common">Sponge</name>
    <dbReference type="NCBI Taxonomy" id="400682"/>
    <lineage>
        <taxon>Eukaryota</taxon>
        <taxon>Metazoa</taxon>
        <taxon>Porifera</taxon>
        <taxon>Demospongiae</taxon>
        <taxon>Heteroscleromorpha</taxon>
        <taxon>Haplosclerida</taxon>
        <taxon>Niphatidae</taxon>
        <taxon>Amphimedon</taxon>
    </lineage>
</organism>
<sequence>EMDVAFIPQSALASVFQIIGPTVVTLSSALVNHLVKHSIRQREGFPLCRMKHTKIQSKCKPSCFRKLVMPQDL</sequence>
<keyword evidence="1" id="KW-0812">Transmembrane</keyword>
<accession>A0A1X7T8F7</accession>
<dbReference type="EnsemblMetazoa" id="Aqu2.1.10552_001">
    <property type="protein sequence ID" value="Aqu2.1.10552_001"/>
    <property type="gene ID" value="Aqu2.1.10552"/>
</dbReference>
<dbReference type="InParanoid" id="A0A1X7T8F7"/>
<keyword evidence="1" id="KW-0472">Membrane</keyword>
<proteinExistence type="predicted"/>
<name>A0A1X7T8F7_AMPQE</name>
<feature type="transmembrane region" description="Helical" evidence="1">
    <location>
        <begin position="12"/>
        <end position="35"/>
    </location>
</feature>
<protein>
    <submittedName>
        <fullName evidence="2">Uncharacterized protein</fullName>
    </submittedName>
</protein>
<reference evidence="2" key="1">
    <citation type="submission" date="2017-05" db="UniProtKB">
        <authorList>
            <consortium name="EnsemblMetazoa"/>
        </authorList>
    </citation>
    <scope>IDENTIFICATION</scope>
</reference>
<keyword evidence="1" id="KW-1133">Transmembrane helix</keyword>
<dbReference type="AlphaFoldDB" id="A0A1X7T8F7"/>